<evidence type="ECO:0000313" key="14">
    <source>
        <dbReference type="EMBL" id="KAA5537875.1"/>
    </source>
</evidence>
<dbReference type="NCBIfam" id="TIGR01782">
    <property type="entry name" value="TonB-Xanth-Caul"/>
    <property type="match status" value="1"/>
</dbReference>
<dbReference type="SUPFAM" id="SSF56935">
    <property type="entry name" value="Porins"/>
    <property type="match status" value="1"/>
</dbReference>
<dbReference type="Gene3D" id="2.170.130.10">
    <property type="entry name" value="TonB-dependent receptor, plug domain"/>
    <property type="match status" value="1"/>
</dbReference>
<organism evidence="14 15">
    <name type="scientific">Paenimyroides baculatum</name>
    <dbReference type="NCBI Taxonomy" id="2608000"/>
    <lineage>
        <taxon>Bacteria</taxon>
        <taxon>Pseudomonadati</taxon>
        <taxon>Bacteroidota</taxon>
        <taxon>Flavobacteriia</taxon>
        <taxon>Flavobacteriales</taxon>
        <taxon>Flavobacteriaceae</taxon>
        <taxon>Paenimyroides</taxon>
    </lineage>
</organism>
<dbReference type="Pfam" id="PF07715">
    <property type="entry name" value="Plug"/>
    <property type="match status" value="1"/>
</dbReference>
<gene>
    <name evidence="14" type="ORF">F0460_04220</name>
</gene>
<dbReference type="EMBL" id="VWSG01000002">
    <property type="protein sequence ID" value="KAA5537875.1"/>
    <property type="molecule type" value="Genomic_DNA"/>
</dbReference>
<reference evidence="14 15" key="1">
    <citation type="submission" date="2019-09" db="EMBL/GenBank/DDBJ databases">
        <title>Genome sequence and assembly of Flavobacterium sp.</title>
        <authorList>
            <person name="Chhetri G."/>
        </authorList>
    </citation>
    <scope>NUCLEOTIDE SEQUENCE [LARGE SCALE GENOMIC DNA]</scope>
    <source>
        <strain evidence="14 15">SNL9</strain>
    </source>
</reference>
<evidence type="ECO:0000256" key="6">
    <source>
        <dbReference type="ARBA" id="ARBA00023136"/>
    </source>
</evidence>
<evidence type="ECO:0000256" key="8">
    <source>
        <dbReference type="PROSITE-ProRule" id="PRU01360"/>
    </source>
</evidence>
<dbReference type="PANTHER" id="PTHR40980">
    <property type="entry name" value="PLUG DOMAIN-CONTAINING PROTEIN"/>
    <property type="match status" value="1"/>
</dbReference>
<dbReference type="GO" id="GO:0009279">
    <property type="term" value="C:cell outer membrane"/>
    <property type="evidence" value="ECO:0007669"/>
    <property type="project" value="UniProtKB-SubCell"/>
</dbReference>
<feature type="chain" id="PRO_5024448536" evidence="11">
    <location>
        <begin position="21"/>
        <end position="951"/>
    </location>
</feature>
<proteinExistence type="inferred from homology"/>
<dbReference type="Gene3D" id="2.60.40.1120">
    <property type="entry name" value="Carboxypeptidase-like, regulatory domain"/>
    <property type="match status" value="1"/>
</dbReference>
<evidence type="ECO:0000256" key="7">
    <source>
        <dbReference type="ARBA" id="ARBA00023237"/>
    </source>
</evidence>
<dbReference type="PROSITE" id="PS52016">
    <property type="entry name" value="TONB_DEPENDENT_REC_3"/>
    <property type="match status" value="1"/>
</dbReference>
<dbReference type="InterPro" id="IPR000531">
    <property type="entry name" value="Beta-barrel_TonB"/>
</dbReference>
<dbReference type="Pfam" id="PF13715">
    <property type="entry name" value="CarbopepD_reg_2"/>
    <property type="match status" value="1"/>
</dbReference>
<evidence type="ECO:0000259" key="12">
    <source>
        <dbReference type="Pfam" id="PF00593"/>
    </source>
</evidence>
<protein>
    <submittedName>
        <fullName evidence="14">TonB-dependent receptor</fullName>
    </submittedName>
</protein>
<evidence type="ECO:0000256" key="1">
    <source>
        <dbReference type="ARBA" id="ARBA00004571"/>
    </source>
</evidence>
<dbReference type="InterPro" id="IPR010104">
    <property type="entry name" value="TonB_rcpt_bac"/>
</dbReference>
<keyword evidence="2 8" id="KW-0813">Transport</keyword>
<dbReference type="Proteomes" id="UP000325141">
    <property type="component" value="Unassembled WGS sequence"/>
</dbReference>
<keyword evidence="3 8" id="KW-1134">Transmembrane beta strand</keyword>
<comment type="subcellular location">
    <subcellularLocation>
        <location evidence="1 8">Cell outer membrane</location>
        <topology evidence="1 8">Multi-pass membrane protein</topology>
    </subcellularLocation>
</comment>
<comment type="similarity">
    <text evidence="8 9">Belongs to the TonB-dependent receptor family.</text>
</comment>
<evidence type="ECO:0000259" key="13">
    <source>
        <dbReference type="Pfam" id="PF07715"/>
    </source>
</evidence>
<evidence type="ECO:0000256" key="4">
    <source>
        <dbReference type="ARBA" id="ARBA00022692"/>
    </source>
</evidence>
<keyword evidence="11" id="KW-0732">Signal</keyword>
<dbReference type="CDD" id="cd01347">
    <property type="entry name" value="ligand_gated_channel"/>
    <property type="match status" value="1"/>
</dbReference>
<dbReference type="InterPro" id="IPR039426">
    <property type="entry name" value="TonB-dep_rcpt-like"/>
</dbReference>
<evidence type="ECO:0000256" key="11">
    <source>
        <dbReference type="SAM" id="SignalP"/>
    </source>
</evidence>
<feature type="domain" description="TonB-dependent receptor-like beta-barrel" evidence="12">
    <location>
        <begin position="495"/>
        <end position="917"/>
    </location>
</feature>
<keyword evidence="6 8" id="KW-0472">Membrane</keyword>
<dbReference type="Gene3D" id="2.40.170.20">
    <property type="entry name" value="TonB-dependent receptor, beta-barrel domain"/>
    <property type="match status" value="1"/>
</dbReference>
<dbReference type="InterPro" id="IPR008969">
    <property type="entry name" value="CarboxyPept-like_regulatory"/>
</dbReference>
<accession>A0A5M6CYA5</accession>
<feature type="domain" description="TonB-dependent receptor plug" evidence="13">
    <location>
        <begin position="128"/>
        <end position="237"/>
    </location>
</feature>
<feature type="region of interest" description="Disordered" evidence="10">
    <location>
        <begin position="183"/>
        <end position="208"/>
    </location>
</feature>
<dbReference type="InterPro" id="IPR036942">
    <property type="entry name" value="Beta-barrel_TonB_sf"/>
</dbReference>
<keyword evidence="4 8" id="KW-0812">Transmembrane</keyword>
<keyword evidence="7 8" id="KW-0998">Cell outer membrane</keyword>
<dbReference type="InterPro" id="IPR012910">
    <property type="entry name" value="Plug_dom"/>
</dbReference>
<name>A0A5M6CYA5_9FLAO</name>
<keyword evidence="14" id="KW-0675">Receptor</keyword>
<dbReference type="PANTHER" id="PTHR40980:SF4">
    <property type="entry name" value="TONB-DEPENDENT RECEPTOR-LIKE BETA-BARREL DOMAIN-CONTAINING PROTEIN"/>
    <property type="match status" value="1"/>
</dbReference>
<feature type="signal peptide" evidence="11">
    <location>
        <begin position="1"/>
        <end position="20"/>
    </location>
</feature>
<dbReference type="SUPFAM" id="SSF49464">
    <property type="entry name" value="Carboxypeptidase regulatory domain-like"/>
    <property type="match status" value="1"/>
</dbReference>
<sequence>MKFKHMSLLAGLFFQAAVYAQDHGRVFGSVADTNGKLPGASVAIQELEYTADTDLKGEFSLNNIPPGKYTLIVSYLGHTDLVYEVEVLSGQVNNVGTLNFTADSEELDAIVITSYQAPSQAKAYNIQKNAAGIMNVIASDAIGKLPDRNAAEAVQRISGVSIERDHGEGRYVTVRGTPLQWNSTLINGSRMPTSEGTSDNSSGTRTSPLDIFPSEMIEYVQLSKAITPDIEGDAIGGSVNFITKTAPDKRTLNLTASGGYNDQVRDGSYGASFLYGDRSKNEKFGYMIAASYWKRNWGTDNMEVVYNPNDHSIENLQLRDYNGIRRTAGINTGFEYRFNHSHKLFLRAVYTDFQDDERAIENIYNFTENDFSMRVRQGIIGINLYGGEFGGIHDSDSGKWKFDWKTAMYATDMESRKPKDSNSKHSSYLMSVFSTPMTYNGLAPDGKRYLDIDSPAGYQGDSYKSLAPRMNGTVTPDDMMLTQLMAIDMGSYERDWVGEMNLEYKPSDKFTVKTGAKLKAKYLERGNPMNIYAYLGGEDNPISMGSLEGRAFPYNGGFLTELGNTYSDAMMPGISLNQLGNLFSEENLNNPLFYQIAMDEKNPSSAASFYKGNEDVYAAYVMGDYKLNSQLRLIGGFRFEHTKIKYTGNEVVTLQDETVEIKPTTSTSSFNAFLPMLHLKYSPQGNFNIRFAYTRTFARANFADLNPTESRSLLSTPPTISRGNIDLKPTFANNFDLLGEYFFDDIGIVNAGVFYKKLENVIYTAQSFRVIDNSLYRLTQPENSESGWLAGFEVGINKRLSFLPGILSGLGVDANYTFTKSEMQVPNYSADANGEVIVTTSEEPLPNQSKHIFNAALFYEKGKTVVRVAGNFKGEALAVVQGNPENYRWYDKNFTVDLSASYKISKKITAFVEVNNLTNAPLRYYQGTSNRPEQLEYYSVRGMAGVNINLF</sequence>
<dbReference type="Pfam" id="PF00593">
    <property type="entry name" value="TonB_dep_Rec_b-barrel"/>
    <property type="match status" value="1"/>
</dbReference>
<dbReference type="RefSeq" id="WP_150010567.1">
    <property type="nucleotide sequence ID" value="NZ_VWSG01000002.1"/>
</dbReference>
<keyword evidence="15" id="KW-1185">Reference proteome</keyword>
<dbReference type="AlphaFoldDB" id="A0A5M6CYA5"/>
<comment type="caution">
    <text evidence="14">The sequence shown here is derived from an EMBL/GenBank/DDBJ whole genome shotgun (WGS) entry which is preliminary data.</text>
</comment>
<dbReference type="InterPro" id="IPR037066">
    <property type="entry name" value="Plug_dom_sf"/>
</dbReference>
<evidence type="ECO:0000313" key="15">
    <source>
        <dbReference type="Proteomes" id="UP000325141"/>
    </source>
</evidence>
<evidence type="ECO:0000256" key="2">
    <source>
        <dbReference type="ARBA" id="ARBA00022448"/>
    </source>
</evidence>
<feature type="compositionally biased region" description="Polar residues" evidence="10">
    <location>
        <begin position="183"/>
        <end position="207"/>
    </location>
</feature>
<evidence type="ECO:0000256" key="9">
    <source>
        <dbReference type="RuleBase" id="RU003357"/>
    </source>
</evidence>
<keyword evidence="5 9" id="KW-0798">TonB box</keyword>
<evidence type="ECO:0000256" key="10">
    <source>
        <dbReference type="SAM" id="MobiDB-lite"/>
    </source>
</evidence>
<evidence type="ECO:0000256" key="5">
    <source>
        <dbReference type="ARBA" id="ARBA00023077"/>
    </source>
</evidence>
<evidence type="ECO:0000256" key="3">
    <source>
        <dbReference type="ARBA" id="ARBA00022452"/>
    </source>
</evidence>